<dbReference type="Proteomes" id="UP000030706">
    <property type="component" value="Unassembled WGS sequence"/>
</dbReference>
<evidence type="ECO:0000256" key="1">
    <source>
        <dbReference type="SAM" id="MobiDB-lite"/>
    </source>
</evidence>
<name>A0A074XNH2_AURPU</name>
<dbReference type="EMBL" id="KL584980">
    <property type="protein sequence ID" value="KEQ85229.1"/>
    <property type="molecule type" value="Genomic_DNA"/>
</dbReference>
<proteinExistence type="predicted"/>
<dbReference type="AlphaFoldDB" id="A0A074XNH2"/>
<dbReference type="OrthoDB" id="3693960at2759"/>
<protein>
    <submittedName>
        <fullName evidence="2">Uncharacterized protein</fullName>
    </submittedName>
</protein>
<dbReference type="RefSeq" id="XP_029761416.1">
    <property type="nucleotide sequence ID" value="XM_029900526.1"/>
</dbReference>
<keyword evidence="3" id="KW-1185">Reference proteome</keyword>
<feature type="region of interest" description="Disordered" evidence="1">
    <location>
        <begin position="1"/>
        <end position="28"/>
    </location>
</feature>
<dbReference type="GeneID" id="40742832"/>
<sequence length="115" mass="12882">MLESESRQISIASEAASKKQKQPAKDSLLRNLPISGRHFWKGTLAEQLSATQLDNRPTNKSKRSMPGNELTVMALNEVAISHGRGFFFHVLGRDSWTSWPTEDMHPKSRVPQLPG</sequence>
<accession>A0A074XNH2</accession>
<organism evidence="2 3">
    <name type="scientific">Aureobasidium pullulans EXF-150</name>
    <dbReference type="NCBI Taxonomy" id="1043002"/>
    <lineage>
        <taxon>Eukaryota</taxon>
        <taxon>Fungi</taxon>
        <taxon>Dikarya</taxon>
        <taxon>Ascomycota</taxon>
        <taxon>Pezizomycotina</taxon>
        <taxon>Dothideomycetes</taxon>
        <taxon>Dothideomycetidae</taxon>
        <taxon>Dothideales</taxon>
        <taxon>Saccotheciaceae</taxon>
        <taxon>Aureobasidium</taxon>
    </lineage>
</organism>
<evidence type="ECO:0000313" key="2">
    <source>
        <dbReference type="EMBL" id="KEQ85229.1"/>
    </source>
</evidence>
<dbReference type="HOGENOM" id="CLU_2108571_0_0_1"/>
<reference evidence="2 3" key="1">
    <citation type="journal article" date="2014" name="BMC Genomics">
        <title>Genome sequencing of four Aureobasidium pullulans varieties: biotechnological potential, stress tolerance, and description of new species.</title>
        <authorList>
            <person name="Gostin Ar C."/>
            <person name="Ohm R.A."/>
            <person name="Kogej T."/>
            <person name="Sonjak S."/>
            <person name="Turk M."/>
            <person name="Zajc J."/>
            <person name="Zalar P."/>
            <person name="Grube M."/>
            <person name="Sun H."/>
            <person name="Han J."/>
            <person name="Sharma A."/>
            <person name="Chiniquy J."/>
            <person name="Ngan C.Y."/>
            <person name="Lipzen A."/>
            <person name="Barry K."/>
            <person name="Grigoriev I.V."/>
            <person name="Gunde-Cimerman N."/>
        </authorList>
    </citation>
    <scope>NUCLEOTIDE SEQUENCE [LARGE SCALE GENOMIC DNA]</scope>
    <source>
        <strain evidence="2 3">EXF-150</strain>
    </source>
</reference>
<gene>
    <name evidence="2" type="ORF">M438DRAFT_272025</name>
</gene>
<evidence type="ECO:0000313" key="3">
    <source>
        <dbReference type="Proteomes" id="UP000030706"/>
    </source>
</evidence>